<feature type="domain" description="Amine oxidase" evidence="1">
    <location>
        <begin position="20"/>
        <end position="272"/>
    </location>
</feature>
<dbReference type="InterPro" id="IPR050464">
    <property type="entry name" value="Zeta_carotene_desat/Oxidored"/>
</dbReference>
<dbReference type="EMBL" id="CP000830">
    <property type="protein sequence ID" value="ABV92116.1"/>
    <property type="molecule type" value="Genomic_DNA"/>
</dbReference>
<proteinExistence type="predicted"/>
<gene>
    <name evidence="2" type="ordered locus">Dshi_0367</name>
</gene>
<dbReference type="HOGENOM" id="CLU_028123_1_0_5"/>
<evidence type="ECO:0000313" key="3">
    <source>
        <dbReference type="Proteomes" id="UP000006833"/>
    </source>
</evidence>
<name>A8LMX2_DINSH</name>
<dbReference type="PANTHER" id="PTHR42923">
    <property type="entry name" value="PROTOPORPHYRINOGEN OXIDASE"/>
    <property type="match status" value="1"/>
</dbReference>
<evidence type="ECO:0000313" key="2">
    <source>
        <dbReference type="EMBL" id="ABV92116.1"/>
    </source>
</evidence>
<dbReference type="RefSeq" id="WP_012177046.1">
    <property type="nucleotide sequence ID" value="NC_009952.1"/>
</dbReference>
<keyword evidence="3" id="KW-1185">Reference proteome</keyword>
<dbReference type="KEGG" id="dsh:Dshi_0367"/>
<dbReference type="SUPFAM" id="SSF51905">
    <property type="entry name" value="FAD/NAD(P)-binding domain"/>
    <property type="match status" value="1"/>
</dbReference>
<evidence type="ECO:0000259" key="1">
    <source>
        <dbReference type="Pfam" id="PF01593"/>
    </source>
</evidence>
<accession>A8LMX2</accession>
<dbReference type="PANTHER" id="PTHR42923:SF17">
    <property type="entry name" value="AMINE OXIDASE DOMAIN-CONTAINING PROTEIN"/>
    <property type="match status" value="1"/>
</dbReference>
<reference evidence="3" key="1">
    <citation type="journal article" date="2010" name="ISME J.">
        <title>The complete genome sequence of the algal symbiont Dinoroseobacter shibae: a hitchhiker's guide to life in the sea.</title>
        <authorList>
            <person name="Wagner-Dobler I."/>
            <person name="Ballhausen B."/>
            <person name="Berger M."/>
            <person name="Brinkhoff T."/>
            <person name="Buchholz I."/>
            <person name="Bunk B."/>
            <person name="Cypionka H."/>
            <person name="Daniel R."/>
            <person name="Drepper T."/>
            <person name="Gerdts G."/>
            <person name="Hahnke S."/>
            <person name="Han C."/>
            <person name="Jahn D."/>
            <person name="Kalhoefer D."/>
            <person name="Kiss H."/>
            <person name="Klenk H.P."/>
            <person name="Kyrpides N."/>
            <person name="Liebl W."/>
            <person name="Liesegang H."/>
            <person name="Meincke L."/>
            <person name="Pati A."/>
            <person name="Petersen J."/>
            <person name="Piekarski T."/>
            <person name="Pommerenke C."/>
            <person name="Pradella S."/>
            <person name="Pukall R."/>
            <person name="Rabus R."/>
            <person name="Stackebrandt E."/>
            <person name="Thole S."/>
            <person name="Thompson L."/>
            <person name="Tielen P."/>
            <person name="Tomasch J."/>
            <person name="von Jan M."/>
            <person name="Wanphrut N."/>
            <person name="Wichels A."/>
            <person name="Zech H."/>
            <person name="Simon M."/>
        </authorList>
    </citation>
    <scope>NUCLEOTIDE SEQUENCE [LARGE SCALE GENOMIC DNA]</scope>
    <source>
        <strain evidence="3">DSM 16493 / NCIMB 14021 / DFL 12</strain>
    </source>
</reference>
<dbReference type="InterPro" id="IPR002937">
    <property type="entry name" value="Amino_oxidase"/>
</dbReference>
<dbReference type="Pfam" id="PF01593">
    <property type="entry name" value="Amino_oxidase"/>
    <property type="match status" value="1"/>
</dbReference>
<dbReference type="Gene3D" id="3.50.50.60">
    <property type="entry name" value="FAD/NAD(P)-binding domain"/>
    <property type="match status" value="1"/>
</dbReference>
<organism evidence="2 3">
    <name type="scientific">Dinoroseobacter shibae (strain DSM 16493 / NCIMB 14021 / DFL 12)</name>
    <dbReference type="NCBI Taxonomy" id="398580"/>
    <lineage>
        <taxon>Bacteria</taxon>
        <taxon>Pseudomonadati</taxon>
        <taxon>Pseudomonadota</taxon>
        <taxon>Alphaproteobacteria</taxon>
        <taxon>Rhodobacterales</taxon>
        <taxon>Roseobacteraceae</taxon>
        <taxon>Dinoroseobacter</taxon>
    </lineage>
</organism>
<dbReference type="OrthoDB" id="20837at2"/>
<dbReference type="STRING" id="398580.Dshi_0367"/>
<dbReference type="AlphaFoldDB" id="A8LMX2"/>
<dbReference type="GO" id="GO:0016491">
    <property type="term" value="F:oxidoreductase activity"/>
    <property type="evidence" value="ECO:0007669"/>
    <property type="project" value="InterPro"/>
</dbReference>
<dbReference type="eggNOG" id="COG2907">
    <property type="taxonomic scope" value="Bacteria"/>
</dbReference>
<dbReference type="Proteomes" id="UP000006833">
    <property type="component" value="Chromosome"/>
</dbReference>
<dbReference type="InterPro" id="IPR036188">
    <property type="entry name" value="FAD/NAD-bd_sf"/>
</dbReference>
<sequence>MPFETTRGASRRVAVIGGGISGLGAAHLLAKDHSVVVFEAESRFGGHARTVTAGRFGDQPVDTGFIVFNYANYPNLTKLFDELDVPVKKSDMSFAASIDGGRLEYGLRTLGTLFAQKRNLFRPAYLRMIKDIATFNRRAVEVADDPEITIGQFLDKLGTGPWFRDYYITPLSGAIWSTPVSKILDFPARAMVQFFENHALLGATGQHQWYTVDGGSIEYVSRLSRSLNEAGVEMRAPAKVTAVQRIEDGVLVKVEGGDWEPFDDVVFAAHSDQTLGMLADSSEAERAALGAVKYQANEAILHGDASTMPQHRNIWAAWNYVEERGKTADRIDLTYWMNKLQSIPNDDPLFVTLNTTRPIRDALIYDTVTFHHPVYDMPAQHAREALRSMQGMRNTYFCGAWMRNGFHEDGFASAVDAVAVLNARNRAPNKVAAA</sequence>
<protein>
    <submittedName>
        <fullName evidence="2">Amine oxidase</fullName>
    </submittedName>
</protein>